<organism evidence="1 2">
    <name type="scientific">Opisthorchis viverrini</name>
    <name type="common">Southeast Asian liver fluke</name>
    <dbReference type="NCBI Taxonomy" id="6198"/>
    <lineage>
        <taxon>Eukaryota</taxon>
        <taxon>Metazoa</taxon>
        <taxon>Spiralia</taxon>
        <taxon>Lophotrochozoa</taxon>
        <taxon>Platyhelminthes</taxon>
        <taxon>Trematoda</taxon>
        <taxon>Digenea</taxon>
        <taxon>Opisthorchiida</taxon>
        <taxon>Opisthorchiata</taxon>
        <taxon>Opisthorchiidae</taxon>
        <taxon>Opisthorchis</taxon>
    </lineage>
</organism>
<evidence type="ECO:0000313" key="1">
    <source>
        <dbReference type="EMBL" id="KER23771.1"/>
    </source>
</evidence>
<name>A0A074Z973_OPIVI</name>
<dbReference type="Proteomes" id="UP000054324">
    <property type="component" value="Unassembled WGS sequence"/>
</dbReference>
<dbReference type="EMBL" id="KL596836">
    <property type="protein sequence ID" value="KER23771.1"/>
    <property type="molecule type" value="Genomic_DNA"/>
</dbReference>
<protein>
    <submittedName>
        <fullName evidence="1">Uncharacterized protein</fullName>
    </submittedName>
</protein>
<dbReference type="AlphaFoldDB" id="A0A074Z973"/>
<dbReference type="CTD" id="20322602"/>
<evidence type="ECO:0000313" key="2">
    <source>
        <dbReference type="Proteomes" id="UP000054324"/>
    </source>
</evidence>
<dbReference type="RefSeq" id="XP_009172486.1">
    <property type="nucleotide sequence ID" value="XM_009174222.1"/>
</dbReference>
<dbReference type="KEGG" id="ovi:T265_08423"/>
<sequence>MIRSTFSRITRMDFQTLYGPTSDRSWNTPTKLSTQDARKTSPSLSHLLPYYSHGLPNALWAYVRPLLEYANQVVYSGRTKDVTLIERVQRAATRVVAGLKSVDSETRLAIIDLFPLEHHNLRGKLVLTYALFEQSFANRSFTVGPANTRRGHSENLFKLRAHIH</sequence>
<reference evidence="1 2" key="1">
    <citation type="submission" date="2013-11" db="EMBL/GenBank/DDBJ databases">
        <title>Opisthorchis viverrini - life in the bile duct.</title>
        <authorList>
            <person name="Young N.D."/>
            <person name="Nagarajan N."/>
            <person name="Lin S.J."/>
            <person name="Korhonen P.K."/>
            <person name="Jex A.R."/>
            <person name="Hall R.S."/>
            <person name="Safavi-Hemami H."/>
            <person name="Kaewkong W."/>
            <person name="Bertrand D."/>
            <person name="Gao S."/>
            <person name="Seet Q."/>
            <person name="Wongkham S."/>
            <person name="Teh B.T."/>
            <person name="Wongkham C."/>
            <person name="Intapan P.M."/>
            <person name="Maleewong W."/>
            <person name="Yang X."/>
            <person name="Hu M."/>
            <person name="Wang Z."/>
            <person name="Hofmann A."/>
            <person name="Sternberg P.W."/>
            <person name="Tan P."/>
            <person name="Wang J."/>
            <person name="Gasser R.B."/>
        </authorList>
    </citation>
    <scope>NUCLEOTIDE SEQUENCE [LARGE SCALE GENOMIC DNA]</scope>
</reference>
<dbReference type="OrthoDB" id="10063766at2759"/>
<proteinExistence type="predicted"/>
<accession>A0A074Z973</accession>
<gene>
    <name evidence="1" type="ORF">T265_08423</name>
</gene>
<keyword evidence="2" id="KW-1185">Reference proteome</keyword>
<dbReference type="GeneID" id="20322602"/>